<evidence type="ECO:0000256" key="1">
    <source>
        <dbReference type="SAM" id="Phobius"/>
    </source>
</evidence>
<gene>
    <name evidence="2" type="ORF">PS710_00552</name>
</gene>
<dbReference type="Pfam" id="PF04120">
    <property type="entry name" value="Iron_permease"/>
    <property type="match status" value="1"/>
</dbReference>
<dbReference type="EMBL" id="CABVHW010000001">
    <property type="protein sequence ID" value="VVN72912.1"/>
    <property type="molecule type" value="Genomic_DNA"/>
</dbReference>
<keyword evidence="1" id="KW-0472">Membrane</keyword>
<feature type="transmembrane region" description="Helical" evidence="1">
    <location>
        <begin position="32"/>
        <end position="51"/>
    </location>
</feature>
<sequence>MVYLAPHPELAIMKFSKFCQALSNQAGSSKTFLTAICLIVVWAVTGPYFHFNDTWQLIINTSTTIIT</sequence>
<reference evidence="2 3" key="1">
    <citation type="submission" date="2019-09" db="EMBL/GenBank/DDBJ databases">
        <authorList>
            <person name="Chandra G."/>
            <person name="Truman W A."/>
        </authorList>
    </citation>
    <scope>NUCLEOTIDE SEQUENCE [LARGE SCALE GENOMIC DNA]</scope>
    <source>
        <strain evidence="2">PS710</strain>
    </source>
</reference>
<organism evidence="2 3">
    <name type="scientific">Pseudomonas fluorescens</name>
    <dbReference type="NCBI Taxonomy" id="294"/>
    <lineage>
        <taxon>Bacteria</taxon>
        <taxon>Pseudomonadati</taxon>
        <taxon>Pseudomonadota</taxon>
        <taxon>Gammaproteobacteria</taxon>
        <taxon>Pseudomonadales</taxon>
        <taxon>Pseudomonadaceae</taxon>
        <taxon>Pseudomonas</taxon>
    </lineage>
</organism>
<accession>A0A5E7A208</accession>
<dbReference type="AlphaFoldDB" id="A0A5E7A208"/>
<dbReference type="GO" id="GO:0055085">
    <property type="term" value="P:transmembrane transport"/>
    <property type="evidence" value="ECO:0007669"/>
    <property type="project" value="InterPro"/>
</dbReference>
<evidence type="ECO:0008006" key="4">
    <source>
        <dbReference type="Google" id="ProtNLM"/>
    </source>
</evidence>
<protein>
    <recommendedName>
        <fullName evidence="4">Low affinity iron permease family protein</fullName>
    </recommendedName>
</protein>
<proteinExistence type="predicted"/>
<evidence type="ECO:0000313" key="2">
    <source>
        <dbReference type="EMBL" id="VVN72912.1"/>
    </source>
</evidence>
<name>A0A5E7A208_PSEFL</name>
<dbReference type="InterPro" id="IPR007251">
    <property type="entry name" value="Iron_permease_Fet4"/>
</dbReference>
<dbReference type="Proteomes" id="UP000381093">
    <property type="component" value="Unassembled WGS sequence"/>
</dbReference>
<keyword evidence="1" id="KW-1133">Transmembrane helix</keyword>
<evidence type="ECO:0000313" key="3">
    <source>
        <dbReference type="Proteomes" id="UP000381093"/>
    </source>
</evidence>
<keyword evidence="1" id="KW-0812">Transmembrane</keyword>